<organism evidence="2 3">
    <name type="scientific">Etheostoma spectabile</name>
    <name type="common">orangethroat darter</name>
    <dbReference type="NCBI Taxonomy" id="54343"/>
    <lineage>
        <taxon>Eukaryota</taxon>
        <taxon>Metazoa</taxon>
        <taxon>Chordata</taxon>
        <taxon>Craniata</taxon>
        <taxon>Vertebrata</taxon>
        <taxon>Euteleostomi</taxon>
        <taxon>Actinopterygii</taxon>
        <taxon>Neopterygii</taxon>
        <taxon>Teleostei</taxon>
        <taxon>Neoteleostei</taxon>
        <taxon>Acanthomorphata</taxon>
        <taxon>Eupercaria</taxon>
        <taxon>Perciformes</taxon>
        <taxon>Percoidei</taxon>
        <taxon>Percidae</taxon>
        <taxon>Etheostomatinae</taxon>
        <taxon>Etheostoma</taxon>
    </lineage>
</organism>
<proteinExistence type="predicted"/>
<feature type="region of interest" description="Disordered" evidence="1">
    <location>
        <begin position="27"/>
        <end position="75"/>
    </location>
</feature>
<sequence length="75" mass="7937">DVTVLPAGSSHRDGFKLTKFTQTLALSCSPRDGDTPKNNLPNSGPQRQTSMRGLPSPIPQAPLKAASSSIGFHHI</sequence>
<dbReference type="Proteomes" id="UP000327493">
    <property type="component" value="Chromosome 7"/>
</dbReference>
<dbReference type="AlphaFoldDB" id="A0A5J5DCM5"/>
<feature type="compositionally biased region" description="Polar residues" evidence="1">
    <location>
        <begin position="66"/>
        <end position="75"/>
    </location>
</feature>
<accession>A0A5J5DCM5</accession>
<evidence type="ECO:0000256" key="1">
    <source>
        <dbReference type="SAM" id="MobiDB-lite"/>
    </source>
</evidence>
<feature type="compositionally biased region" description="Polar residues" evidence="1">
    <location>
        <begin position="36"/>
        <end position="51"/>
    </location>
</feature>
<evidence type="ECO:0000313" key="2">
    <source>
        <dbReference type="EMBL" id="KAA8590900.1"/>
    </source>
</evidence>
<reference evidence="2 3" key="1">
    <citation type="submission" date="2019-08" db="EMBL/GenBank/DDBJ databases">
        <title>A chromosome-level genome assembly, high-density linkage maps, and genome scans reveal the genomic architecture of hybrid incompatibilities underlying speciation via character displacement in darters (Percidae: Etheostominae).</title>
        <authorList>
            <person name="Moran R.L."/>
            <person name="Catchen J.M."/>
            <person name="Fuller R.C."/>
        </authorList>
    </citation>
    <scope>NUCLEOTIDE SEQUENCE [LARGE SCALE GENOMIC DNA]</scope>
    <source>
        <strain evidence="2">EspeVRDwgs_2016</strain>
        <tissue evidence="2">Muscle</tissue>
    </source>
</reference>
<evidence type="ECO:0000313" key="3">
    <source>
        <dbReference type="Proteomes" id="UP000327493"/>
    </source>
</evidence>
<feature type="non-terminal residue" evidence="2">
    <location>
        <position position="1"/>
    </location>
</feature>
<dbReference type="EMBL" id="VOFY01000007">
    <property type="protein sequence ID" value="KAA8590900.1"/>
    <property type="molecule type" value="Genomic_DNA"/>
</dbReference>
<gene>
    <name evidence="2" type="ORF">FQN60_001843</name>
</gene>
<comment type="caution">
    <text evidence="2">The sequence shown here is derived from an EMBL/GenBank/DDBJ whole genome shotgun (WGS) entry which is preliminary data.</text>
</comment>
<name>A0A5J5DCM5_9PERO</name>
<protein>
    <submittedName>
        <fullName evidence="2">Uncharacterized protein</fullName>
    </submittedName>
</protein>
<keyword evidence="3" id="KW-1185">Reference proteome</keyword>